<proteinExistence type="predicted"/>
<keyword evidence="3" id="KW-1185">Reference proteome</keyword>
<dbReference type="PROSITE" id="PS00455">
    <property type="entry name" value="AMP_BINDING"/>
    <property type="match status" value="1"/>
</dbReference>
<dbReference type="InterPro" id="IPR020845">
    <property type="entry name" value="AMP-binding_CS"/>
</dbReference>
<dbReference type="InterPro" id="IPR042099">
    <property type="entry name" value="ANL_N_sf"/>
</dbReference>
<dbReference type="PANTHER" id="PTHR43767">
    <property type="entry name" value="LONG-CHAIN-FATTY-ACID--COA LIGASE"/>
    <property type="match status" value="1"/>
</dbReference>
<evidence type="ECO:0000313" key="3">
    <source>
        <dbReference type="Proteomes" id="UP001500729"/>
    </source>
</evidence>
<dbReference type="InterPro" id="IPR000873">
    <property type="entry name" value="AMP-dep_synth/lig_dom"/>
</dbReference>
<evidence type="ECO:0000313" key="2">
    <source>
        <dbReference type="EMBL" id="GAA0542875.1"/>
    </source>
</evidence>
<sequence>MLRRLLAGRGFYIGLMFHEAAERNGRTDIVLDQPLQLAPEDGTSFTVARLAELIGTLGARLRAAGVRPGDRVALHKTENFDIVLLACAISRIGAVPALLSPTLDGATATELLRRLDRPWLVTDGDRFDAALAGAPLAEVTRAVLLSCGGTRPGTTPLPVQDEPREAEPVLLHPRQPTLITHSSGTTGVPKLVVHSAEALWHRLLPQKLWSWPMRGRKAAFCVSFVHSRFYHALGVFLHYGSPMVIAVDPAPDKIGPLFARTRPQVVETHPNTYVEWEQLADAQDRPLGAVRFYTGTFDAMHPRTIQRLLSASRQRNPLFLAFYGQSETGPVAGRWYTRRSAGSADGRCVGRSLPGFTRVRITSPAGGRAATGATGHIEVRSRSRAVTYLGEDARWQSQLSGGWWRMGDMGYKDRLGFLHLLDREADRIATVDSNLEAEDVLMGRLPELREVVIVEGPGGEAVPVVCTRDERPLDMDRWRGAVADLAPMCDPVAFRFEELPRTGTWKIRRHQLSEMLRVVR</sequence>
<dbReference type="InterPro" id="IPR050237">
    <property type="entry name" value="ATP-dep_AMP-bd_enzyme"/>
</dbReference>
<gene>
    <name evidence="2" type="ORF">GCM10009533_47340</name>
</gene>
<dbReference type="PANTHER" id="PTHR43767:SF1">
    <property type="entry name" value="NONRIBOSOMAL PEPTIDE SYNTHASE PES1 (EUROFUNG)-RELATED"/>
    <property type="match status" value="1"/>
</dbReference>
<dbReference type="Gene3D" id="3.40.50.12780">
    <property type="entry name" value="N-terminal domain of ligase-like"/>
    <property type="match status" value="1"/>
</dbReference>
<protein>
    <submittedName>
        <fullName evidence="2">AMP-binding protein</fullName>
    </submittedName>
</protein>
<dbReference type="EMBL" id="BAAAGS010000035">
    <property type="protein sequence ID" value="GAA0542875.1"/>
    <property type="molecule type" value="Genomic_DNA"/>
</dbReference>
<name>A0ABN1DGE2_SACER</name>
<organism evidence="2 3">
    <name type="scientific">Saccharopolyspora erythraea</name>
    <name type="common">Streptomyces erythraeus</name>
    <dbReference type="NCBI Taxonomy" id="1836"/>
    <lineage>
        <taxon>Bacteria</taxon>
        <taxon>Bacillati</taxon>
        <taxon>Actinomycetota</taxon>
        <taxon>Actinomycetes</taxon>
        <taxon>Pseudonocardiales</taxon>
        <taxon>Pseudonocardiaceae</taxon>
        <taxon>Saccharopolyspora</taxon>
    </lineage>
</organism>
<feature type="domain" description="AMP-dependent synthetase/ligase" evidence="1">
    <location>
        <begin position="18"/>
        <end position="388"/>
    </location>
</feature>
<dbReference type="SUPFAM" id="SSF56801">
    <property type="entry name" value="Acetyl-CoA synthetase-like"/>
    <property type="match status" value="1"/>
</dbReference>
<accession>A0ABN1DGE2</accession>
<dbReference type="Proteomes" id="UP001500729">
    <property type="component" value="Unassembled WGS sequence"/>
</dbReference>
<comment type="caution">
    <text evidence="2">The sequence shown here is derived from an EMBL/GenBank/DDBJ whole genome shotgun (WGS) entry which is preliminary data.</text>
</comment>
<dbReference type="RefSeq" id="WP_009946666.1">
    <property type="nucleotide sequence ID" value="NZ_BAAAGS010000035.1"/>
</dbReference>
<reference evidence="2 3" key="1">
    <citation type="journal article" date="2019" name="Int. J. Syst. Evol. Microbiol.">
        <title>The Global Catalogue of Microorganisms (GCM) 10K type strain sequencing project: providing services to taxonomists for standard genome sequencing and annotation.</title>
        <authorList>
            <consortium name="The Broad Institute Genomics Platform"/>
            <consortium name="The Broad Institute Genome Sequencing Center for Infectious Disease"/>
            <person name="Wu L."/>
            <person name="Ma J."/>
        </authorList>
    </citation>
    <scope>NUCLEOTIDE SEQUENCE [LARGE SCALE GENOMIC DNA]</scope>
    <source>
        <strain evidence="2 3">JCM 10303</strain>
    </source>
</reference>
<dbReference type="Pfam" id="PF00501">
    <property type="entry name" value="AMP-binding"/>
    <property type="match status" value="1"/>
</dbReference>
<evidence type="ECO:0000259" key="1">
    <source>
        <dbReference type="Pfam" id="PF00501"/>
    </source>
</evidence>